<reference evidence="2 3" key="1">
    <citation type="journal article" date="2015" name="Genome Announc.">
        <title>Expanding the biotechnology potential of lactobacilli through comparative genomics of 213 strains and associated genera.</title>
        <authorList>
            <person name="Sun Z."/>
            <person name="Harris H.M."/>
            <person name="McCann A."/>
            <person name="Guo C."/>
            <person name="Argimon S."/>
            <person name="Zhang W."/>
            <person name="Yang X."/>
            <person name="Jeffery I.B."/>
            <person name="Cooney J.C."/>
            <person name="Kagawa T.F."/>
            <person name="Liu W."/>
            <person name="Song Y."/>
            <person name="Salvetti E."/>
            <person name="Wrobel A."/>
            <person name="Rasinkangas P."/>
            <person name="Parkhill J."/>
            <person name="Rea M.C."/>
            <person name="O'Sullivan O."/>
            <person name="Ritari J."/>
            <person name="Douillard F.P."/>
            <person name="Paul Ross R."/>
            <person name="Yang R."/>
            <person name="Briner A.E."/>
            <person name="Felis G.E."/>
            <person name="de Vos W.M."/>
            <person name="Barrangou R."/>
            <person name="Klaenhammer T.R."/>
            <person name="Caufield P.W."/>
            <person name="Cui Y."/>
            <person name="Zhang H."/>
            <person name="O'Toole P.W."/>
        </authorList>
    </citation>
    <scope>NUCLEOTIDE SEQUENCE [LARGE SCALE GENOMIC DNA]</scope>
    <source>
        <strain evidence="2 3">DSM 20605</strain>
    </source>
</reference>
<dbReference type="GO" id="GO:0032259">
    <property type="term" value="P:methylation"/>
    <property type="evidence" value="ECO:0007669"/>
    <property type="project" value="UniProtKB-KW"/>
</dbReference>
<gene>
    <name evidence="2" type="ORF">FD21_GL000672</name>
</gene>
<comment type="caution">
    <text evidence="2">The sequence shown here is derived from an EMBL/GenBank/DDBJ whole genome shotgun (WGS) entry which is preliminary data.</text>
</comment>
<keyword evidence="2" id="KW-0808">Transferase</keyword>
<dbReference type="PROSITE" id="PS00092">
    <property type="entry name" value="N6_MTASE"/>
    <property type="match status" value="1"/>
</dbReference>
<evidence type="ECO:0000259" key="1">
    <source>
        <dbReference type="Pfam" id="PF05175"/>
    </source>
</evidence>
<dbReference type="PATRIC" id="fig|1133569.4.peg.731"/>
<dbReference type="STRING" id="1133569.FD21_GL000672"/>
<dbReference type="InterPro" id="IPR002052">
    <property type="entry name" value="DNA_methylase_N6_adenine_CS"/>
</dbReference>
<keyword evidence="3" id="KW-1185">Reference proteome</keyword>
<dbReference type="InterPro" id="IPR050210">
    <property type="entry name" value="tRNA_Adenine-N(6)_MTase"/>
</dbReference>
<organism evidence="2 3">
    <name type="scientific">Liquorilactobacillus vini DSM 20605</name>
    <dbReference type="NCBI Taxonomy" id="1133569"/>
    <lineage>
        <taxon>Bacteria</taxon>
        <taxon>Bacillati</taxon>
        <taxon>Bacillota</taxon>
        <taxon>Bacilli</taxon>
        <taxon>Lactobacillales</taxon>
        <taxon>Lactobacillaceae</taxon>
        <taxon>Liquorilactobacillus</taxon>
    </lineage>
</organism>
<proteinExistence type="predicted"/>
<dbReference type="InterPro" id="IPR007848">
    <property type="entry name" value="Small_mtfrase_dom"/>
</dbReference>
<evidence type="ECO:0000313" key="2">
    <source>
        <dbReference type="EMBL" id="KRM89627.1"/>
    </source>
</evidence>
<dbReference type="GO" id="GO:0008757">
    <property type="term" value="F:S-adenosylmethionine-dependent methyltransferase activity"/>
    <property type="evidence" value="ECO:0007669"/>
    <property type="project" value="UniProtKB-ARBA"/>
</dbReference>
<dbReference type="RefSeq" id="WP_010580909.1">
    <property type="nucleotide sequence ID" value="NZ_AHYZ01000133.1"/>
</dbReference>
<protein>
    <submittedName>
        <fullName evidence="2">O-methyltransferase</fullName>
    </submittedName>
</protein>
<dbReference type="SUPFAM" id="SSF53335">
    <property type="entry name" value="S-adenosyl-L-methionine-dependent methyltransferases"/>
    <property type="match status" value="1"/>
</dbReference>
<dbReference type="AlphaFoldDB" id="A0A0R2CMG1"/>
<dbReference type="eggNOG" id="COG4123">
    <property type="taxonomic scope" value="Bacteria"/>
</dbReference>
<name>A0A0R2CMG1_9LACO</name>
<evidence type="ECO:0000313" key="3">
    <source>
        <dbReference type="Proteomes" id="UP000051576"/>
    </source>
</evidence>
<dbReference type="Gene3D" id="3.40.50.150">
    <property type="entry name" value="Vaccinia Virus protein VP39"/>
    <property type="match status" value="1"/>
</dbReference>
<keyword evidence="2" id="KW-0489">Methyltransferase</keyword>
<dbReference type="GO" id="GO:0008170">
    <property type="term" value="F:N-methyltransferase activity"/>
    <property type="evidence" value="ECO:0007669"/>
    <property type="project" value="UniProtKB-ARBA"/>
</dbReference>
<dbReference type="EMBL" id="AYYX01000002">
    <property type="protein sequence ID" value="KRM89627.1"/>
    <property type="molecule type" value="Genomic_DNA"/>
</dbReference>
<accession>A0A0R2CMG1</accession>
<dbReference type="OrthoDB" id="9777257at2"/>
<dbReference type="Proteomes" id="UP000051576">
    <property type="component" value="Unassembled WGS sequence"/>
</dbReference>
<dbReference type="PANTHER" id="PTHR47739">
    <property type="entry name" value="TRNA1(VAL) (ADENINE(37)-N6)-METHYLTRANSFERASE"/>
    <property type="match status" value="1"/>
</dbReference>
<dbReference type="GO" id="GO:0003676">
    <property type="term" value="F:nucleic acid binding"/>
    <property type="evidence" value="ECO:0007669"/>
    <property type="project" value="InterPro"/>
</dbReference>
<dbReference type="Pfam" id="PF05175">
    <property type="entry name" value="MTS"/>
    <property type="match status" value="1"/>
</dbReference>
<dbReference type="InterPro" id="IPR029063">
    <property type="entry name" value="SAM-dependent_MTases_sf"/>
</dbReference>
<sequence>MNLKTNLNNHERIDQLTAHGVQIIQSPEVFSFSLDAVLLADFCRPAKRADRRIIDLCAGNGAVGLFISHKTAASIIEVEIQPRLADMAQRSILLNGLEKQMSVLNLDAKQIFSSVNKDSVDTVVCNPPYFPDLEMSKKNPNQYLAIARHEIKINLDQVINISSQLLKMKGKFFLIHRPDRFSEILALLSQAQMAVNQVRLVYPKANRPANMILVEAIKKGSQQGMKFLPPLVVYDQNNQYTTAVRQMLHGK</sequence>
<dbReference type="PANTHER" id="PTHR47739:SF1">
    <property type="entry name" value="TRNA1(VAL) (ADENINE(37)-N6)-METHYLTRANSFERASE"/>
    <property type="match status" value="1"/>
</dbReference>
<feature type="domain" description="Methyltransferase small" evidence="1">
    <location>
        <begin position="23"/>
        <end position="150"/>
    </location>
</feature>
<dbReference type="CDD" id="cd02440">
    <property type="entry name" value="AdoMet_MTases"/>
    <property type="match status" value="1"/>
</dbReference>